<evidence type="ECO:0000256" key="1">
    <source>
        <dbReference type="SAM" id="MobiDB-lite"/>
    </source>
</evidence>
<dbReference type="InterPro" id="IPR005532">
    <property type="entry name" value="SUMF_dom"/>
</dbReference>
<dbReference type="Pfam" id="PF03781">
    <property type="entry name" value="FGE-sulfatase"/>
    <property type="match status" value="1"/>
</dbReference>
<feature type="domain" description="Sulfatase-modifying factor enzyme-like" evidence="2">
    <location>
        <begin position="3"/>
        <end position="40"/>
    </location>
</feature>
<dbReference type="Gene3D" id="3.90.1580.10">
    <property type="entry name" value="paralog of FGE (formylglycine-generating enzyme)"/>
    <property type="match status" value="1"/>
</dbReference>
<protein>
    <submittedName>
        <fullName evidence="3">SUMF1/EgtB/PvdO family nonheme iron enzyme</fullName>
    </submittedName>
</protein>
<dbReference type="InterPro" id="IPR042095">
    <property type="entry name" value="SUMF_sf"/>
</dbReference>
<sequence>MVFRLLRGGSWNNNPRNYRSANRNRNARDNRNNNVGFRVVVAAPLSTLLLSELMNGNLSGVPKKSPDLLQ</sequence>
<dbReference type="InterPro" id="IPR016187">
    <property type="entry name" value="CTDL_fold"/>
</dbReference>
<reference evidence="3 4" key="1">
    <citation type="journal article" date="2021" name="Microorganisms">
        <title>Genome Evolution of Filamentous Cyanobacterium Nostoc Species: From Facultative Symbiosis to Free Living.</title>
        <authorList>
            <person name="Huo D."/>
            <person name="Li H."/>
            <person name="Cai F."/>
            <person name="Guo X."/>
            <person name="Qiao Z."/>
            <person name="Wang W."/>
            <person name="Yu G."/>
            <person name="Li R."/>
        </authorList>
    </citation>
    <scope>NUCLEOTIDE SEQUENCE [LARGE SCALE GENOMIC DNA]</scope>
    <source>
        <strain evidence="3 4">CHAB 5714</strain>
    </source>
</reference>
<evidence type="ECO:0000313" key="4">
    <source>
        <dbReference type="Proteomes" id="UP001199525"/>
    </source>
</evidence>
<accession>A0ABS8IJE5</accession>
<organism evidence="3 4">
    <name type="scientific">Nostoc favosum CHAB5714</name>
    <dbReference type="NCBI Taxonomy" id="2780399"/>
    <lineage>
        <taxon>Bacteria</taxon>
        <taxon>Bacillati</taxon>
        <taxon>Cyanobacteriota</taxon>
        <taxon>Cyanophyceae</taxon>
        <taxon>Nostocales</taxon>
        <taxon>Nostocaceae</taxon>
        <taxon>Nostoc</taxon>
        <taxon>Nostoc favosum</taxon>
    </lineage>
</organism>
<gene>
    <name evidence="3" type="ORF">LC586_34215</name>
</gene>
<dbReference type="RefSeq" id="WP_233715779.1">
    <property type="nucleotide sequence ID" value="NZ_JAIVFQ010000107.1"/>
</dbReference>
<evidence type="ECO:0000259" key="2">
    <source>
        <dbReference type="Pfam" id="PF03781"/>
    </source>
</evidence>
<feature type="region of interest" description="Disordered" evidence="1">
    <location>
        <begin position="1"/>
        <end position="31"/>
    </location>
</feature>
<dbReference type="Proteomes" id="UP001199525">
    <property type="component" value="Unassembled WGS sequence"/>
</dbReference>
<comment type="caution">
    <text evidence="3">The sequence shown here is derived from an EMBL/GenBank/DDBJ whole genome shotgun (WGS) entry which is preliminary data.</text>
</comment>
<proteinExistence type="predicted"/>
<feature type="compositionally biased region" description="Low complexity" evidence="1">
    <location>
        <begin position="12"/>
        <end position="24"/>
    </location>
</feature>
<dbReference type="SUPFAM" id="SSF56436">
    <property type="entry name" value="C-type lectin-like"/>
    <property type="match status" value="1"/>
</dbReference>
<dbReference type="EMBL" id="JAIVFQ010000107">
    <property type="protein sequence ID" value="MCC5604091.1"/>
    <property type="molecule type" value="Genomic_DNA"/>
</dbReference>
<name>A0ABS8IJE5_9NOSO</name>
<keyword evidence="4" id="KW-1185">Reference proteome</keyword>
<evidence type="ECO:0000313" key="3">
    <source>
        <dbReference type="EMBL" id="MCC5604091.1"/>
    </source>
</evidence>